<evidence type="ECO:0000256" key="12">
    <source>
        <dbReference type="SAM" id="MobiDB-lite"/>
    </source>
</evidence>
<dbReference type="SMART" id="SM00408">
    <property type="entry name" value="IGc2"/>
    <property type="match status" value="3"/>
</dbReference>
<dbReference type="PROSITE" id="PS50835">
    <property type="entry name" value="IG_LIKE"/>
    <property type="match status" value="4"/>
</dbReference>
<dbReference type="SMART" id="SM00409">
    <property type="entry name" value="IG"/>
    <property type="match status" value="4"/>
</dbReference>
<feature type="domain" description="Ig-like" evidence="13">
    <location>
        <begin position="12"/>
        <end position="96"/>
    </location>
</feature>
<reference evidence="14" key="1">
    <citation type="submission" date="2025-08" db="UniProtKB">
        <authorList>
            <consortium name="Ensembl"/>
        </authorList>
    </citation>
    <scope>IDENTIFICATION</scope>
</reference>
<keyword evidence="10" id="KW-0325">Glycoprotein</keyword>
<feature type="compositionally biased region" description="Basic and acidic residues" evidence="12">
    <location>
        <begin position="490"/>
        <end position="503"/>
    </location>
</feature>
<dbReference type="GO" id="GO:0050839">
    <property type="term" value="F:cell adhesion molecule binding"/>
    <property type="evidence" value="ECO:0007669"/>
    <property type="project" value="TreeGrafter"/>
</dbReference>
<evidence type="ECO:0000256" key="8">
    <source>
        <dbReference type="ARBA" id="ARBA00023136"/>
    </source>
</evidence>
<keyword evidence="11" id="KW-0393">Immunoglobulin domain</keyword>
<dbReference type="InterPro" id="IPR003598">
    <property type="entry name" value="Ig_sub2"/>
</dbReference>
<dbReference type="AlphaFoldDB" id="A0A8D2JL25"/>
<dbReference type="FunFam" id="2.60.40.10:FF:000077">
    <property type="entry name" value="Kirre like nephrin family adhesion molecule 3"/>
    <property type="match status" value="1"/>
</dbReference>
<comment type="subcellular location">
    <subcellularLocation>
        <location evidence="1">Cell membrane</location>
        <topology evidence="1">Single-pass type I membrane protein</topology>
    </subcellularLocation>
</comment>
<evidence type="ECO:0000256" key="9">
    <source>
        <dbReference type="ARBA" id="ARBA00023157"/>
    </source>
</evidence>
<evidence type="ECO:0000256" key="5">
    <source>
        <dbReference type="ARBA" id="ARBA00022729"/>
    </source>
</evidence>
<feature type="compositionally biased region" description="Polar residues" evidence="12">
    <location>
        <begin position="574"/>
        <end position="584"/>
    </location>
</feature>
<keyword evidence="8" id="KW-0472">Membrane</keyword>
<dbReference type="InterPro" id="IPR013783">
    <property type="entry name" value="Ig-like_fold"/>
</dbReference>
<dbReference type="FunFam" id="2.60.40.10:FF:000103">
    <property type="entry name" value="Kirre like nephrin family adhesion molecule 3"/>
    <property type="match status" value="1"/>
</dbReference>
<dbReference type="GO" id="GO:0098609">
    <property type="term" value="P:cell-cell adhesion"/>
    <property type="evidence" value="ECO:0007669"/>
    <property type="project" value="TreeGrafter"/>
</dbReference>
<dbReference type="Pfam" id="PF13927">
    <property type="entry name" value="Ig_3"/>
    <property type="match status" value="1"/>
</dbReference>
<dbReference type="Gene3D" id="2.60.40.10">
    <property type="entry name" value="Immunoglobulins"/>
    <property type="match status" value="5"/>
</dbReference>
<keyword evidence="6" id="KW-0677">Repeat</keyword>
<dbReference type="InterPro" id="IPR003599">
    <property type="entry name" value="Ig_sub"/>
</dbReference>
<dbReference type="InterPro" id="IPR013162">
    <property type="entry name" value="CD80_C2-set"/>
</dbReference>
<feature type="region of interest" description="Disordered" evidence="12">
    <location>
        <begin position="589"/>
        <end position="608"/>
    </location>
</feature>
<protein>
    <recommendedName>
        <fullName evidence="13">Ig-like domain-containing protein</fullName>
    </recommendedName>
</protein>
<keyword evidence="15" id="KW-1185">Reference proteome</keyword>
<evidence type="ECO:0000313" key="15">
    <source>
        <dbReference type="Proteomes" id="UP000694545"/>
    </source>
</evidence>
<dbReference type="InterPro" id="IPR007110">
    <property type="entry name" value="Ig-like_dom"/>
</dbReference>
<dbReference type="Pfam" id="PF07679">
    <property type="entry name" value="I-set"/>
    <property type="match status" value="1"/>
</dbReference>
<dbReference type="Pfam" id="PF08205">
    <property type="entry name" value="C2-set_2"/>
    <property type="match status" value="1"/>
</dbReference>
<keyword evidence="3" id="KW-1003">Cell membrane</keyword>
<dbReference type="SUPFAM" id="SSF48726">
    <property type="entry name" value="Immunoglobulin"/>
    <property type="match status" value="4"/>
</dbReference>
<dbReference type="Ensembl" id="ENSVKKT00000012263.1">
    <property type="protein sequence ID" value="ENSVKKP00000011979.1"/>
    <property type="gene ID" value="ENSVKKG00000008079.1"/>
</dbReference>
<evidence type="ECO:0000256" key="10">
    <source>
        <dbReference type="ARBA" id="ARBA00023180"/>
    </source>
</evidence>
<evidence type="ECO:0000256" key="11">
    <source>
        <dbReference type="ARBA" id="ARBA00023319"/>
    </source>
</evidence>
<keyword evidence="4" id="KW-0812">Transmembrane</keyword>
<dbReference type="InterPro" id="IPR013098">
    <property type="entry name" value="Ig_I-set"/>
</dbReference>
<evidence type="ECO:0000313" key="14">
    <source>
        <dbReference type="Ensembl" id="ENSVKKP00000011979.1"/>
    </source>
</evidence>
<dbReference type="InterPro" id="IPR051275">
    <property type="entry name" value="Cell_adhesion_signaling"/>
</dbReference>
<evidence type="ECO:0000256" key="6">
    <source>
        <dbReference type="ARBA" id="ARBA00022737"/>
    </source>
</evidence>
<comment type="similarity">
    <text evidence="2">Belongs to the immunoglobulin superfamily.</text>
</comment>
<evidence type="ECO:0000256" key="4">
    <source>
        <dbReference type="ARBA" id="ARBA00022692"/>
    </source>
</evidence>
<dbReference type="PANTHER" id="PTHR11640:SF51">
    <property type="entry name" value="KIN OF IRRE-LIKE PROTEIN 2"/>
    <property type="match status" value="1"/>
</dbReference>
<evidence type="ECO:0000259" key="13">
    <source>
        <dbReference type="PROSITE" id="PS50835"/>
    </source>
</evidence>
<keyword evidence="5" id="KW-0732">Signal</keyword>
<evidence type="ECO:0000256" key="3">
    <source>
        <dbReference type="ARBA" id="ARBA00022475"/>
    </source>
</evidence>
<organism evidence="14 15">
    <name type="scientific">Varanus komodoensis</name>
    <name type="common">Komodo dragon</name>
    <dbReference type="NCBI Taxonomy" id="61221"/>
    <lineage>
        <taxon>Eukaryota</taxon>
        <taxon>Metazoa</taxon>
        <taxon>Chordata</taxon>
        <taxon>Craniata</taxon>
        <taxon>Vertebrata</taxon>
        <taxon>Euteleostomi</taxon>
        <taxon>Lepidosauria</taxon>
        <taxon>Squamata</taxon>
        <taxon>Bifurcata</taxon>
        <taxon>Unidentata</taxon>
        <taxon>Episquamata</taxon>
        <taxon>Toxicofera</taxon>
        <taxon>Anguimorpha</taxon>
        <taxon>Paleoanguimorpha</taxon>
        <taxon>Varanoidea</taxon>
        <taxon>Varanidae</taxon>
        <taxon>Varanus</taxon>
    </lineage>
</organism>
<name>A0A8D2JL25_VARKO</name>
<evidence type="ECO:0000256" key="1">
    <source>
        <dbReference type="ARBA" id="ARBA00004251"/>
    </source>
</evidence>
<dbReference type="GO" id="GO:0005911">
    <property type="term" value="C:cell-cell junction"/>
    <property type="evidence" value="ECO:0007669"/>
    <property type="project" value="TreeGrafter"/>
</dbReference>
<sequence length="608" mass="65396">SYSREDPAALVPSYFFQQPMDQVIVSGQSVTLACVVMGYRGMVQWTKDGLALGGERDLPGWSRYSIVGDASAGQHNLRIDYAELDDDAVYECQATQAALRSQRAKLTVLIPPNDPEIQNGPIVHVISNIPYNLTCRATGAKPAAEISWYRDGQRQESAQAWIGHQVSLSEGLAVSTLLLTPASRDMGSSFTCRVSNPAAPAGKQTTVTLNVQYPPVVMLSVQPQTVPEGGKVSFLCTATSNPEVTGYRWAKGGVPIPEANGDSYEATVDQSFFTEPVSCEVSNAVGSTNVSTLVDVHFGPRLVSQPKPLTVDVGADASFTCTWTGNPPLTLAWTKKGSSQVLSNGNTLHLKAVAQEDAGVYVCKAIVPRIGVAEKEVTLAVNGEQWGSPVGRAAFPRGSCAGVRTLLAWAWGERVLDAGSLDRFSVDTMVTDQGVLSALLIDPTHDADFALPYNCTAWNRFGARSAAVSLRRQGEQCRCTREPSQGSPGERGEEMERVGRGSQEDSLDGFSEYTPAPRPLFGATSLYPSAGPVQPKLYEYTGTAYLTAPYSRAFTSYVKPSSYEKAESGYEPSDQASKASGCSRFSYTSLSQQSDYGRPAQQRMQTHV</sequence>
<keyword evidence="9" id="KW-1015">Disulfide bond</keyword>
<reference evidence="14" key="2">
    <citation type="submission" date="2025-09" db="UniProtKB">
        <authorList>
            <consortium name="Ensembl"/>
        </authorList>
    </citation>
    <scope>IDENTIFICATION</scope>
</reference>
<proteinExistence type="inferred from homology"/>
<accession>A0A8D2JL25</accession>
<feature type="domain" description="Ig-like" evidence="13">
    <location>
        <begin position="104"/>
        <end position="208"/>
    </location>
</feature>
<feature type="region of interest" description="Disordered" evidence="12">
    <location>
        <begin position="564"/>
        <end position="584"/>
    </location>
</feature>
<dbReference type="Proteomes" id="UP000694545">
    <property type="component" value="Unplaced"/>
</dbReference>
<dbReference type="InterPro" id="IPR036179">
    <property type="entry name" value="Ig-like_dom_sf"/>
</dbReference>
<evidence type="ECO:0000256" key="2">
    <source>
        <dbReference type="ARBA" id="ARBA00008637"/>
    </source>
</evidence>
<evidence type="ECO:0000256" key="7">
    <source>
        <dbReference type="ARBA" id="ARBA00022989"/>
    </source>
</evidence>
<dbReference type="PANTHER" id="PTHR11640">
    <property type="entry name" value="NEPHRIN"/>
    <property type="match status" value="1"/>
</dbReference>
<dbReference type="GO" id="GO:0005886">
    <property type="term" value="C:plasma membrane"/>
    <property type="evidence" value="ECO:0007669"/>
    <property type="project" value="UniProtKB-SubCell"/>
</dbReference>
<feature type="domain" description="Ig-like" evidence="13">
    <location>
        <begin position="300"/>
        <end position="380"/>
    </location>
</feature>
<keyword evidence="7" id="KW-1133">Transmembrane helix</keyword>
<feature type="region of interest" description="Disordered" evidence="12">
    <location>
        <begin position="477"/>
        <end position="514"/>
    </location>
</feature>
<feature type="domain" description="Ig-like" evidence="13">
    <location>
        <begin position="214"/>
        <end position="291"/>
    </location>
</feature>